<keyword evidence="4" id="KW-0647">Proteasome</keyword>
<dbReference type="Pfam" id="PF16450">
    <property type="entry name" value="Prot_ATP_ID_OB_C"/>
    <property type="match status" value="1"/>
</dbReference>
<keyword evidence="6" id="KW-0175">Coiled coil</keyword>
<dbReference type="InterPro" id="IPR003959">
    <property type="entry name" value="ATPase_AAA_core"/>
</dbReference>
<name>A0A1F7RSK6_9BACT</name>
<evidence type="ECO:0000256" key="4">
    <source>
        <dbReference type="ARBA" id="ARBA00022942"/>
    </source>
</evidence>
<organism evidence="9 10">
    <name type="scientific">Candidatus Schekmanbacteria bacterium RBG_13_48_7</name>
    <dbReference type="NCBI Taxonomy" id="1817878"/>
    <lineage>
        <taxon>Bacteria</taxon>
        <taxon>Candidatus Schekmaniibacteriota</taxon>
    </lineage>
</organism>
<evidence type="ECO:0000256" key="5">
    <source>
        <dbReference type="RuleBase" id="RU003651"/>
    </source>
</evidence>
<reference evidence="9 10" key="1">
    <citation type="journal article" date="2016" name="Nat. Commun.">
        <title>Thousands of microbial genomes shed light on interconnected biogeochemical processes in an aquifer system.</title>
        <authorList>
            <person name="Anantharaman K."/>
            <person name="Brown C.T."/>
            <person name="Hug L.A."/>
            <person name="Sharon I."/>
            <person name="Castelle C.J."/>
            <person name="Probst A.J."/>
            <person name="Thomas B.C."/>
            <person name="Singh A."/>
            <person name="Wilkins M.J."/>
            <person name="Karaoz U."/>
            <person name="Brodie E.L."/>
            <person name="Williams K.H."/>
            <person name="Hubbard S.S."/>
            <person name="Banfield J.F."/>
        </authorList>
    </citation>
    <scope>NUCLEOTIDE SEQUENCE [LARGE SCALE GENOMIC DNA]</scope>
</reference>
<evidence type="ECO:0000313" key="9">
    <source>
        <dbReference type="EMBL" id="OGL44542.1"/>
    </source>
</evidence>
<evidence type="ECO:0000256" key="3">
    <source>
        <dbReference type="ARBA" id="ARBA00022840"/>
    </source>
</evidence>
<dbReference type="GO" id="GO:0000502">
    <property type="term" value="C:proteasome complex"/>
    <property type="evidence" value="ECO:0007669"/>
    <property type="project" value="UniProtKB-KW"/>
</dbReference>
<dbReference type="GO" id="GO:0016887">
    <property type="term" value="F:ATP hydrolysis activity"/>
    <property type="evidence" value="ECO:0007669"/>
    <property type="project" value="InterPro"/>
</dbReference>
<dbReference type="GO" id="GO:0005524">
    <property type="term" value="F:ATP binding"/>
    <property type="evidence" value="ECO:0007669"/>
    <property type="project" value="UniProtKB-KW"/>
</dbReference>
<dbReference type="InterPro" id="IPR003593">
    <property type="entry name" value="AAA+_ATPase"/>
</dbReference>
<dbReference type="Gene3D" id="2.40.50.140">
    <property type="entry name" value="Nucleic acid-binding proteins"/>
    <property type="match status" value="2"/>
</dbReference>
<keyword evidence="2 5" id="KW-0547">Nucleotide-binding</keyword>
<evidence type="ECO:0000256" key="2">
    <source>
        <dbReference type="ARBA" id="ARBA00022741"/>
    </source>
</evidence>
<dbReference type="PANTHER" id="PTHR23073">
    <property type="entry name" value="26S PROTEASOME REGULATORY SUBUNIT"/>
    <property type="match status" value="1"/>
</dbReference>
<keyword evidence="3 5" id="KW-0067">ATP-binding</keyword>
<dbReference type="Gene3D" id="1.10.8.60">
    <property type="match status" value="1"/>
</dbReference>
<evidence type="ECO:0000256" key="1">
    <source>
        <dbReference type="ARBA" id="ARBA00006914"/>
    </source>
</evidence>
<dbReference type="InterPro" id="IPR003960">
    <property type="entry name" value="ATPase_AAA_CS"/>
</dbReference>
<dbReference type="Gene3D" id="1.20.5.170">
    <property type="match status" value="1"/>
</dbReference>
<dbReference type="AlphaFoldDB" id="A0A1F7RSK6"/>
<evidence type="ECO:0000313" key="10">
    <source>
        <dbReference type="Proteomes" id="UP000179266"/>
    </source>
</evidence>
<proteinExistence type="inferred from homology"/>
<feature type="domain" description="AAA+ ATPase" evidence="8">
    <location>
        <begin position="238"/>
        <end position="552"/>
    </location>
</feature>
<evidence type="ECO:0000256" key="6">
    <source>
        <dbReference type="SAM" id="Coils"/>
    </source>
</evidence>
<dbReference type="InterPro" id="IPR050221">
    <property type="entry name" value="26S_Proteasome_ATPase"/>
</dbReference>
<dbReference type="InterPro" id="IPR041626">
    <property type="entry name" value="Prot_ATP_ID_OB_N"/>
</dbReference>
<protein>
    <recommendedName>
        <fullName evidence="8">AAA+ ATPase domain-containing protein</fullName>
    </recommendedName>
</protein>
<dbReference type="EMBL" id="MGDD01000219">
    <property type="protein sequence ID" value="OGL44542.1"/>
    <property type="molecule type" value="Genomic_DNA"/>
</dbReference>
<dbReference type="InterPro" id="IPR027417">
    <property type="entry name" value="P-loop_NTPase"/>
</dbReference>
<dbReference type="InterPro" id="IPR032501">
    <property type="entry name" value="Prot_ATP_ID_OB_2nd"/>
</dbReference>
<comment type="similarity">
    <text evidence="1 5">Belongs to the AAA ATPase family.</text>
</comment>
<dbReference type="Pfam" id="PF00004">
    <property type="entry name" value="AAA"/>
    <property type="match status" value="2"/>
</dbReference>
<dbReference type="SUPFAM" id="SSF52540">
    <property type="entry name" value="P-loop containing nucleoside triphosphate hydrolases"/>
    <property type="match status" value="2"/>
</dbReference>
<dbReference type="PROSITE" id="PS00674">
    <property type="entry name" value="AAA"/>
    <property type="match status" value="1"/>
</dbReference>
<evidence type="ECO:0000259" key="8">
    <source>
        <dbReference type="SMART" id="SM00382"/>
    </source>
</evidence>
<feature type="region of interest" description="Disordered" evidence="7">
    <location>
        <begin position="1"/>
        <end position="20"/>
    </location>
</feature>
<feature type="compositionally biased region" description="Polar residues" evidence="7">
    <location>
        <begin position="1"/>
        <end position="18"/>
    </location>
</feature>
<dbReference type="Pfam" id="PF17758">
    <property type="entry name" value="Prot_ATP_ID_OB_N"/>
    <property type="match status" value="1"/>
</dbReference>
<dbReference type="FunFam" id="3.40.50.300:FF:002861">
    <property type="entry name" value="Cell division control protein 48 homolog E"/>
    <property type="match status" value="1"/>
</dbReference>
<feature type="coiled-coil region" evidence="6">
    <location>
        <begin position="25"/>
        <end position="66"/>
    </location>
</feature>
<dbReference type="InterPro" id="IPR012340">
    <property type="entry name" value="NA-bd_OB-fold"/>
</dbReference>
<dbReference type="Proteomes" id="UP000179266">
    <property type="component" value="Unassembled WGS sequence"/>
</dbReference>
<dbReference type="SMART" id="SM00382">
    <property type="entry name" value="AAA"/>
    <property type="match status" value="1"/>
</dbReference>
<sequence length="720" mass="82662">MGKNSNPHNEPDNPNISESGLVDELRRLQRQNEQVTESNSRMRQVLEVTKEEIEKLRQEVEKLKAPPLPYGIFVKPSVKEGLAVISVDGKHYEVFVANEDIKLEDLHAGTHVLLNGALNIIDIRENDQLGDVAKVIHVLEDKRLIIKSRENDERVAFIADSLKTTKVKIGDNIRFDSRSQMVYEILPKSEVEEIVLEEVPEVKYGDIGGLDKQIEIIRDSIELPYVYGHLFKQYKLKPPKGILLYGPPGCGKTLVAKAVAYNLSARIKRFLEENLMAIEIYQKLQKNKNQETVSKELLEDYEKLKTRLYEYESLFTQDSMEDKEILYDKLDKSGIIGDFIRRMEGDKKELKAVANRSEWLELLVELRMKGFGSLDHERIGEMLERKRKKYFMKRGKISDREYISHWLENYFVNNNISVKNLESEKNAIKGKLGNAIESYFLNIKGPELLNKYVGETEYRIREVFLKAKEKASFGLPVIVFFDEMESIFRTRGSGISSDMESTIVPMFLSEIDGVESLENVIVIGASNRQDLIDPAVLRPGRLDVKIKIDRPDKEAAIDIFSKYMTPDLPLNEAELEKAGQDPEKLVRTMINEAVEDMYATKKENEFLRVTYRNGDVETLYFKDFASGAMIEGIVSRTKKYALKRMIKSGNRGIRSSDLLTAIRGEYKENEDLPNTTNPDDWSRISGRKGDRIISIETLMPTTVEEERKEAEEIAVSSRYL</sequence>
<gene>
    <name evidence="9" type="ORF">A2161_05870</name>
</gene>
<comment type="caution">
    <text evidence="9">The sequence shown here is derived from an EMBL/GenBank/DDBJ whole genome shotgun (WGS) entry which is preliminary data.</text>
</comment>
<accession>A0A1F7RSK6</accession>
<evidence type="ECO:0000256" key="7">
    <source>
        <dbReference type="SAM" id="MobiDB-lite"/>
    </source>
</evidence>
<dbReference type="Gene3D" id="3.40.50.300">
    <property type="entry name" value="P-loop containing nucleotide triphosphate hydrolases"/>
    <property type="match status" value="2"/>
</dbReference>